<reference evidence="2" key="1">
    <citation type="submission" date="2020-05" db="EMBL/GenBank/DDBJ databases">
        <authorList>
            <person name="Chiriac C."/>
            <person name="Salcher M."/>
            <person name="Ghai R."/>
            <person name="Kavagutti S V."/>
        </authorList>
    </citation>
    <scope>NUCLEOTIDE SEQUENCE</scope>
</reference>
<dbReference type="PROSITE" id="PS00175">
    <property type="entry name" value="PG_MUTASE"/>
    <property type="match status" value="1"/>
</dbReference>
<protein>
    <submittedName>
        <fullName evidence="2">Unannotated protein</fullName>
    </submittedName>
</protein>
<dbReference type="InterPro" id="IPR013078">
    <property type="entry name" value="His_Pase_superF_clade-1"/>
</dbReference>
<organism evidence="2">
    <name type="scientific">freshwater metagenome</name>
    <dbReference type="NCBI Taxonomy" id="449393"/>
    <lineage>
        <taxon>unclassified sequences</taxon>
        <taxon>metagenomes</taxon>
        <taxon>ecological metagenomes</taxon>
    </lineage>
</organism>
<dbReference type="GO" id="GO:0045820">
    <property type="term" value="P:negative regulation of glycolytic process"/>
    <property type="evidence" value="ECO:0007669"/>
    <property type="project" value="TreeGrafter"/>
</dbReference>
<name>A0A6J7JWC0_9ZZZZ</name>
<dbReference type="GO" id="GO:0043456">
    <property type="term" value="P:regulation of pentose-phosphate shunt"/>
    <property type="evidence" value="ECO:0007669"/>
    <property type="project" value="TreeGrafter"/>
</dbReference>
<proteinExistence type="predicted"/>
<dbReference type="CDD" id="cd07067">
    <property type="entry name" value="HP_PGM_like"/>
    <property type="match status" value="1"/>
</dbReference>
<dbReference type="InterPro" id="IPR001345">
    <property type="entry name" value="PG/BPGM_mutase_AS"/>
</dbReference>
<dbReference type="GO" id="GO:0004331">
    <property type="term" value="F:fructose-2,6-bisphosphate 2-phosphatase activity"/>
    <property type="evidence" value="ECO:0007669"/>
    <property type="project" value="TreeGrafter"/>
</dbReference>
<dbReference type="AlphaFoldDB" id="A0A6J7JWC0"/>
<accession>A0A6J7JWC0</accession>
<dbReference type="InterPro" id="IPR051695">
    <property type="entry name" value="Phosphoglycerate_Mutase"/>
</dbReference>
<sequence>MRVLRILSVALLTSLLFLGLVPAQATTPNLYIYLVRHGQSVDNASGLQSGWSATPLTALGQRQAAAIGLKLTAIDFAATYSSGSVRAAQTLTAILAARTGSLSAQVAPEFREWGVGSFDQKPGSVIQAAEAKILKTKAANVWKFTDEQRFNALAKADPTKKTENWLQFKNRILLGVSKVKASNKSGQVLVVSHGYVIKHLIKLLTGSYTSLPISNTAVTVLQFANGRWVLKQGPSLTPKVFGTPSNQ</sequence>
<keyword evidence="1" id="KW-0378">Hydrolase</keyword>
<dbReference type="SUPFAM" id="SSF53254">
    <property type="entry name" value="Phosphoglycerate mutase-like"/>
    <property type="match status" value="1"/>
</dbReference>
<gene>
    <name evidence="2" type="ORF">UFOPK3837_00250</name>
</gene>
<dbReference type="Gene3D" id="3.40.50.1240">
    <property type="entry name" value="Phosphoglycerate mutase-like"/>
    <property type="match status" value="1"/>
</dbReference>
<dbReference type="GO" id="GO:0005829">
    <property type="term" value="C:cytosol"/>
    <property type="evidence" value="ECO:0007669"/>
    <property type="project" value="TreeGrafter"/>
</dbReference>
<dbReference type="SMART" id="SM00855">
    <property type="entry name" value="PGAM"/>
    <property type="match status" value="1"/>
</dbReference>
<dbReference type="Pfam" id="PF00300">
    <property type="entry name" value="His_Phos_1"/>
    <property type="match status" value="1"/>
</dbReference>
<dbReference type="EMBL" id="CAFBNO010000005">
    <property type="protein sequence ID" value="CAB4948138.1"/>
    <property type="molecule type" value="Genomic_DNA"/>
</dbReference>
<dbReference type="InterPro" id="IPR029033">
    <property type="entry name" value="His_PPase_superfam"/>
</dbReference>
<dbReference type="PANTHER" id="PTHR46517:SF1">
    <property type="entry name" value="FRUCTOSE-2,6-BISPHOSPHATASE TIGAR"/>
    <property type="match status" value="1"/>
</dbReference>
<evidence type="ECO:0000313" key="2">
    <source>
        <dbReference type="EMBL" id="CAB4948138.1"/>
    </source>
</evidence>
<evidence type="ECO:0000256" key="1">
    <source>
        <dbReference type="ARBA" id="ARBA00022801"/>
    </source>
</evidence>
<dbReference type="PANTHER" id="PTHR46517">
    <property type="entry name" value="FRUCTOSE-2,6-BISPHOSPHATASE TIGAR"/>
    <property type="match status" value="1"/>
</dbReference>